<gene>
    <name evidence="5" type="ORF">CSING_05205</name>
</gene>
<evidence type="ECO:0008006" key="7">
    <source>
        <dbReference type="Google" id="ProtNLM"/>
    </source>
</evidence>
<accession>A0A0B6F2C9</accession>
<dbReference type="AlphaFoldDB" id="A0A0B6F2C9"/>
<dbReference type="HOGENOM" id="CLU_024057_1_1_11"/>
<evidence type="ECO:0000256" key="3">
    <source>
        <dbReference type="ARBA" id="ARBA00023054"/>
    </source>
</evidence>
<evidence type="ECO:0000313" key="5">
    <source>
        <dbReference type="EMBL" id="AJI78580.1"/>
    </source>
</evidence>
<dbReference type="EMBL" id="CP010827">
    <property type="protein sequence ID" value="AJI78580.1"/>
    <property type="molecule type" value="Genomic_DNA"/>
</dbReference>
<dbReference type="InterPro" id="IPR003798">
    <property type="entry name" value="DNA_recombination_RmuC"/>
</dbReference>
<name>A0A0B6F2C9_9CORY</name>
<keyword evidence="3" id="KW-0175">Coiled coil</keyword>
<dbReference type="PANTHER" id="PTHR30563:SF0">
    <property type="entry name" value="DNA RECOMBINATION PROTEIN RMUC"/>
    <property type="match status" value="1"/>
</dbReference>
<reference evidence="5 6" key="1">
    <citation type="journal article" date="2015" name="Genome Announc.">
        <title>Complete Genome Sequence and Annotation of Corynebacterium singulare DSM 44357, Isolated from a Human Semen Specimen.</title>
        <authorList>
            <person name="Merten M."/>
            <person name="Brinkrolf K."/>
            <person name="Albersmeier A."/>
            <person name="Kutter Y."/>
            <person name="Ruckert C."/>
            <person name="Tauch A."/>
        </authorList>
    </citation>
    <scope>NUCLEOTIDE SEQUENCE [LARGE SCALE GENOMIC DNA]</scope>
    <source>
        <strain evidence="5">IBS B52218</strain>
    </source>
</reference>
<dbReference type="Pfam" id="PF02646">
    <property type="entry name" value="RmuC"/>
    <property type="match status" value="1"/>
</dbReference>
<keyword evidence="4" id="KW-0233">DNA recombination</keyword>
<evidence type="ECO:0000313" key="6">
    <source>
        <dbReference type="Proteomes" id="UP000031890"/>
    </source>
</evidence>
<evidence type="ECO:0000256" key="1">
    <source>
        <dbReference type="ARBA" id="ARBA00003416"/>
    </source>
</evidence>
<dbReference type="STRING" id="161899.CSING_05205"/>
<dbReference type="PANTHER" id="PTHR30563">
    <property type="entry name" value="DNA RECOMBINATION PROTEIN RMUC"/>
    <property type="match status" value="1"/>
</dbReference>
<evidence type="ECO:0000256" key="2">
    <source>
        <dbReference type="ARBA" id="ARBA00009840"/>
    </source>
</evidence>
<organism evidence="5 6">
    <name type="scientific">Corynebacterium singulare</name>
    <dbReference type="NCBI Taxonomy" id="161899"/>
    <lineage>
        <taxon>Bacteria</taxon>
        <taxon>Bacillati</taxon>
        <taxon>Actinomycetota</taxon>
        <taxon>Actinomycetes</taxon>
        <taxon>Mycobacteriales</taxon>
        <taxon>Corynebacteriaceae</taxon>
        <taxon>Corynebacterium</taxon>
    </lineage>
</organism>
<dbReference type="KEGG" id="csx:CSING_05205"/>
<proteinExistence type="inferred from homology"/>
<sequence length="366" mass="40644">MSTAHAMMSGMTSTLPVLLLFLGLIIGAALGWLARAYSAQSSQPSEEHRALQESQRRQAELAPLEKAMDRLGLQLQEIEEDRATSLAALSSQVQAVTRTSTRLSDRTDKLVGALRSPNVRGRWGEVQLERVVELGGMRKHVDFDSQVTAYINGAAVRPDLVIRLAGGRSIVVDAKVPLSAYLDAMESEDPEDRAGFLRRHAHLMRSHVQALSGKDYIEAFSPTPQFVILFVPADTFVDAALTVDAELLEFAFERNIVIATPSTLFALLRTVAVSWQHEEISDKAREVQRLGRELYTRLNTLNEHYDKVGRGLERAVEAYNASLASLDSRVGVTARRLTELDIPARVDRTPVEPRSVESWPRRAHND</sequence>
<dbReference type="Proteomes" id="UP000031890">
    <property type="component" value="Chromosome"/>
</dbReference>
<dbReference type="RefSeq" id="WP_371440956.1">
    <property type="nucleotide sequence ID" value="NZ_CP010827.1"/>
</dbReference>
<protein>
    <recommendedName>
        <fullName evidence="7">DNA recombination protein RmuC</fullName>
    </recommendedName>
</protein>
<comment type="similarity">
    <text evidence="2">Belongs to the RmuC family.</text>
</comment>
<dbReference type="GO" id="GO:0006310">
    <property type="term" value="P:DNA recombination"/>
    <property type="evidence" value="ECO:0007669"/>
    <property type="project" value="UniProtKB-KW"/>
</dbReference>
<comment type="function">
    <text evidence="1">Involved in DNA recombination.</text>
</comment>
<evidence type="ECO:0000256" key="4">
    <source>
        <dbReference type="ARBA" id="ARBA00023172"/>
    </source>
</evidence>